<organism evidence="6 7">
    <name type="scientific">Alteromonas lipolytica</name>
    <dbReference type="NCBI Taxonomy" id="1856405"/>
    <lineage>
        <taxon>Bacteria</taxon>
        <taxon>Pseudomonadati</taxon>
        <taxon>Pseudomonadota</taxon>
        <taxon>Gammaproteobacteria</taxon>
        <taxon>Alteromonadales</taxon>
        <taxon>Alteromonadaceae</taxon>
        <taxon>Alteromonas/Salinimonas group</taxon>
        <taxon>Alteromonas</taxon>
    </lineage>
</organism>
<dbReference type="PROSITE" id="PS50043">
    <property type="entry name" value="HTH_LUXR_2"/>
    <property type="match status" value="1"/>
</dbReference>
<dbReference type="GO" id="GO:0000160">
    <property type="term" value="P:phosphorelay signal transduction system"/>
    <property type="evidence" value="ECO:0007669"/>
    <property type="project" value="InterPro"/>
</dbReference>
<reference evidence="6 7" key="1">
    <citation type="submission" date="2016-09" db="EMBL/GenBank/DDBJ databases">
        <title>Alteromonas lipolytica, a new species isolated from sea water.</title>
        <authorList>
            <person name="Wu Y.-H."/>
            <person name="Cheng H."/>
            <person name="Xu X.-W."/>
        </authorList>
    </citation>
    <scope>NUCLEOTIDE SEQUENCE [LARGE SCALE GENOMIC DNA]</scope>
    <source>
        <strain evidence="6 7">JW12</strain>
    </source>
</reference>
<dbReference type="RefSeq" id="WP_070174685.1">
    <property type="nucleotide sequence ID" value="NZ_BMJR01000007.1"/>
</dbReference>
<dbReference type="InterPro" id="IPR058245">
    <property type="entry name" value="NreC/VraR/RcsB-like_REC"/>
</dbReference>
<dbReference type="SMART" id="SM00448">
    <property type="entry name" value="REC"/>
    <property type="match status" value="1"/>
</dbReference>
<accession>A0A1E8FKX8</accession>
<evidence type="ECO:0000313" key="6">
    <source>
        <dbReference type="EMBL" id="OFI36278.1"/>
    </source>
</evidence>
<dbReference type="InterPro" id="IPR011006">
    <property type="entry name" value="CheY-like_superfamily"/>
</dbReference>
<dbReference type="InterPro" id="IPR001789">
    <property type="entry name" value="Sig_transdc_resp-reg_receiver"/>
</dbReference>
<proteinExistence type="predicted"/>
<dbReference type="GO" id="GO:0003677">
    <property type="term" value="F:DNA binding"/>
    <property type="evidence" value="ECO:0007669"/>
    <property type="project" value="UniProtKB-KW"/>
</dbReference>
<name>A0A1E8FKX8_9ALTE</name>
<dbReference type="CDD" id="cd17535">
    <property type="entry name" value="REC_NarL-like"/>
    <property type="match status" value="1"/>
</dbReference>
<feature type="domain" description="Response regulatory" evidence="5">
    <location>
        <begin position="3"/>
        <end position="119"/>
    </location>
</feature>
<dbReference type="GO" id="GO:0006355">
    <property type="term" value="P:regulation of DNA-templated transcription"/>
    <property type="evidence" value="ECO:0007669"/>
    <property type="project" value="InterPro"/>
</dbReference>
<dbReference type="PROSITE" id="PS50110">
    <property type="entry name" value="RESPONSE_REGULATORY"/>
    <property type="match status" value="1"/>
</dbReference>
<dbReference type="EMBL" id="MJIC01000002">
    <property type="protein sequence ID" value="OFI36278.1"/>
    <property type="molecule type" value="Genomic_DNA"/>
</dbReference>
<dbReference type="Gene3D" id="3.40.50.2300">
    <property type="match status" value="1"/>
</dbReference>
<dbReference type="OrthoDB" id="9814495at2"/>
<dbReference type="PROSITE" id="PS00622">
    <property type="entry name" value="HTH_LUXR_1"/>
    <property type="match status" value="1"/>
</dbReference>
<evidence type="ECO:0000259" key="4">
    <source>
        <dbReference type="PROSITE" id="PS50043"/>
    </source>
</evidence>
<protein>
    <submittedName>
        <fullName evidence="6">DNA-binding response regulator</fullName>
    </submittedName>
</protein>
<dbReference type="SUPFAM" id="SSF52172">
    <property type="entry name" value="CheY-like"/>
    <property type="match status" value="1"/>
</dbReference>
<comment type="caution">
    <text evidence="6">The sequence shown here is derived from an EMBL/GenBank/DDBJ whole genome shotgun (WGS) entry which is preliminary data.</text>
</comment>
<dbReference type="CDD" id="cd06170">
    <property type="entry name" value="LuxR_C_like"/>
    <property type="match status" value="1"/>
</dbReference>
<dbReference type="SMART" id="SM00421">
    <property type="entry name" value="HTH_LUXR"/>
    <property type="match status" value="1"/>
</dbReference>
<sequence length="217" mass="23420">MITLLIADDHPLYRDALKGALSLSLPDLTILEAGDLTATVDMLEKEDVDLLLLDLHMPGSNDLFGLLHIRKLYPDLPVAVVSGTEDATIISKIVGVGALGFIPKTTSADNIAKAVQVILDGDIWLPESISEKIEDVDEAFSELADKVSSLTPSQYKVLCYMRDGLLNKQIGYNLDIAEATVKAHVTAIFKKLGINNRTQAVLIASQLELEPPASSAK</sequence>
<dbReference type="InterPro" id="IPR000792">
    <property type="entry name" value="Tscrpt_reg_LuxR_C"/>
</dbReference>
<dbReference type="Pfam" id="PF00196">
    <property type="entry name" value="GerE"/>
    <property type="match status" value="1"/>
</dbReference>
<gene>
    <name evidence="6" type="ORF">BFC17_09165</name>
</gene>
<dbReference type="InterPro" id="IPR016032">
    <property type="entry name" value="Sig_transdc_resp-reg_C-effctor"/>
</dbReference>
<evidence type="ECO:0000256" key="2">
    <source>
        <dbReference type="ARBA" id="ARBA00023125"/>
    </source>
</evidence>
<dbReference type="InterPro" id="IPR051015">
    <property type="entry name" value="EvgA-like"/>
</dbReference>
<evidence type="ECO:0000313" key="7">
    <source>
        <dbReference type="Proteomes" id="UP000176037"/>
    </source>
</evidence>
<feature type="domain" description="HTH luxR-type" evidence="4">
    <location>
        <begin position="143"/>
        <end position="208"/>
    </location>
</feature>
<keyword evidence="2 6" id="KW-0238">DNA-binding</keyword>
<dbReference type="PANTHER" id="PTHR45566">
    <property type="entry name" value="HTH-TYPE TRANSCRIPTIONAL REGULATOR YHJB-RELATED"/>
    <property type="match status" value="1"/>
</dbReference>
<dbReference type="PRINTS" id="PR00038">
    <property type="entry name" value="HTHLUXR"/>
</dbReference>
<keyword evidence="1 3" id="KW-0597">Phosphoprotein</keyword>
<dbReference type="Pfam" id="PF00072">
    <property type="entry name" value="Response_reg"/>
    <property type="match status" value="1"/>
</dbReference>
<dbReference type="AlphaFoldDB" id="A0A1E8FKX8"/>
<dbReference type="Proteomes" id="UP000176037">
    <property type="component" value="Unassembled WGS sequence"/>
</dbReference>
<evidence type="ECO:0000259" key="5">
    <source>
        <dbReference type="PROSITE" id="PS50110"/>
    </source>
</evidence>
<keyword evidence="7" id="KW-1185">Reference proteome</keyword>
<dbReference type="PANTHER" id="PTHR45566:SF1">
    <property type="entry name" value="HTH-TYPE TRANSCRIPTIONAL REGULATOR YHJB-RELATED"/>
    <property type="match status" value="1"/>
</dbReference>
<evidence type="ECO:0000256" key="1">
    <source>
        <dbReference type="ARBA" id="ARBA00022553"/>
    </source>
</evidence>
<feature type="modified residue" description="4-aspartylphosphate" evidence="3">
    <location>
        <position position="54"/>
    </location>
</feature>
<evidence type="ECO:0000256" key="3">
    <source>
        <dbReference type="PROSITE-ProRule" id="PRU00169"/>
    </source>
</evidence>
<dbReference type="STRING" id="1856405.BFC17_09165"/>
<dbReference type="SUPFAM" id="SSF46894">
    <property type="entry name" value="C-terminal effector domain of the bipartite response regulators"/>
    <property type="match status" value="1"/>
</dbReference>